<dbReference type="AlphaFoldDB" id="A0A1M6IDW9"/>
<dbReference type="GO" id="GO:0016746">
    <property type="term" value="F:acyltransferase activity"/>
    <property type="evidence" value="ECO:0007669"/>
    <property type="project" value="UniProtKB-KW"/>
</dbReference>
<dbReference type="Proteomes" id="UP000184192">
    <property type="component" value="Unassembled WGS sequence"/>
</dbReference>
<dbReference type="InterPro" id="IPR001451">
    <property type="entry name" value="Hexapep"/>
</dbReference>
<dbReference type="InterPro" id="IPR011004">
    <property type="entry name" value="Trimer_LpxA-like_sf"/>
</dbReference>
<dbReference type="EMBL" id="FQZN01000022">
    <property type="protein sequence ID" value="SHJ32651.1"/>
    <property type="molecule type" value="Genomic_DNA"/>
</dbReference>
<feature type="transmembrane region" description="Helical" evidence="4">
    <location>
        <begin position="41"/>
        <end position="58"/>
    </location>
</feature>
<evidence type="ECO:0000313" key="6">
    <source>
        <dbReference type="Proteomes" id="UP000184192"/>
    </source>
</evidence>
<dbReference type="Gene3D" id="2.160.10.10">
    <property type="entry name" value="Hexapeptide repeat proteins"/>
    <property type="match status" value="1"/>
</dbReference>
<gene>
    <name evidence="5" type="ORF">SAMN05444350_12264</name>
</gene>
<organism evidence="5 6">
    <name type="scientific">Bacteroides stercorirosoris</name>
    <dbReference type="NCBI Taxonomy" id="871324"/>
    <lineage>
        <taxon>Bacteria</taxon>
        <taxon>Pseudomonadati</taxon>
        <taxon>Bacteroidota</taxon>
        <taxon>Bacteroidia</taxon>
        <taxon>Bacteroidales</taxon>
        <taxon>Bacteroidaceae</taxon>
        <taxon>Bacteroides</taxon>
    </lineage>
</organism>
<dbReference type="GeneID" id="92713456"/>
<dbReference type="InterPro" id="IPR045304">
    <property type="entry name" value="LbH_SAT"/>
</dbReference>
<evidence type="ECO:0000256" key="4">
    <source>
        <dbReference type="SAM" id="Phobius"/>
    </source>
</evidence>
<keyword evidence="4" id="KW-1133">Transmembrane helix</keyword>
<dbReference type="SUPFAM" id="SSF51161">
    <property type="entry name" value="Trimeric LpxA-like enzymes"/>
    <property type="match status" value="1"/>
</dbReference>
<sequence length="194" mass="21892">MRIKVKILLAIVLSFRYIPHILSYYLNKNIREDVRFWSKCYSVGYSGLVGMMYFLTYYKEFRNVMYKRLRVSLLHKILLPPLSSLYITTSRDKIGKALFIQHGFATIISAESIGEYCWINQQVTIGYTKKSVSPMIGNNVRIHAGALVLGQIRIGDNSVIAAGATVVDDVPPNSLVCSPKAKVVKVNDPHNTFS</sequence>
<keyword evidence="2 5" id="KW-0808">Transferase</keyword>
<evidence type="ECO:0000256" key="3">
    <source>
        <dbReference type="ARBA" id="ARBA00023315"/>
    </source>
</evidence>
<dbReference type="CDD" id="cd03354">
    <property type="entry name" value="LbH_SAT"/>
    <property type="match status" value="1"/>
</dbReference>
<keyword evidence="3" id="KW-0012">Acyltransferase</keyword>
<comment type="similarity">
    <text evidence="1">Belongs to the transferase hexapeptide repeat family.</text>
</comment>
<dbReference type="PANTHER" id="PTHR42811">
    <property type="entry name" value="SERINE ACETYLTRANSFERASE"/>
    <property type="match status" value="1"/>
</dbReference>
<evidence type="ECO:0000256" key="1">
    <source>
        <dbReference type="ARBA" id="ARBA00007274"/>
    </source>
</evidence>
<dbReference type="Pfam" id="PF00132">
    <property type="entry name" value="Hexapep"/>
    <property type="match status" value="1"/>
</dbReference>
<keyword evidence="4" id="KW-0472">Membrane</keyword>
<feature type="transmembrane region" description="Helical" evidence="4">
    <location>
        <begin position="7"/>
        <end position="26"/>
    </location>
</feature>
<keyword evidence="4" id="KW-0812">Transmembrane</keyword>
<accession>A0A1M6IDW9</accession>
<proteinExistence type="inferred from homology"/>
<evidence type="ECO:0000256" key="2">
    <source>
        <dbReference type="ARBA" id="ARBA00022679"/>
    </source>
</evidence>
<reference evidence="6" key="1">
    <citation type="submission" date="2016-11" db="EMBL/GenBank/DDBJ databases">
        <authorList>
            <person name="Varghese N."/>
            <person name="Submissions S."/>
        </authorList>
    </citation>
    <scope>NUCLEOTIDE SEQUENCE [LARGE SCALE GENOMIC DNA]</scope>
    <source>
        <strain evidence="6">DSM 26884</strain>
    </source>
</reference>
<evidence type="ECO:0000313" key="5">
    <source>
        <dbReference type="EMBL" id="SHJ32651.1"/>
    </source>
</evidence>
<name>A0A1M6IDW9_9BACE</name>
<dbReference type="RefSeq" id="WP_025833132.1">
    <property type="nucleotide sequence ID" value="NZ_FQZN01000022.1"/>
</dbReference>
<keyword evidence="6" id="KW-1185">Reference proteome</keyword>
<protein>
    <submittedName>
        <fullName evidence="5">Serine O-acetyltransferase</fullName>
    </submittedName>
</protein>